<protein>
    <submittedName>
        <fullName evidence="1">Uncharacterized protein</fullName>
    </submittedName>
</protein>
<accession>A0ABR2PV73</accession>
<keyword evidence="2" id="KW-1185">Reference proteome</keyword>
<dbReference type="EMBL" id="JBBPBN010000050">
    <property type="protein sequence ID" value="KAK8992335.1"/>
    <property type="molecule type" value="Genomic_DNA"/>
</dbReference>
<evidence type="ECO:0000313" key="1">
    <source>
        <dbReference type="EMBL" id="KAK8992335.1"/>
    </source>
</evidence>
<gene>
    <name evidence="1" type="ORF">V6N11_048419</name>
</gene>
<evidence type="ECO:0000313" key="2">
    <source>
        <dbReference type="Proteomes" id="UP001396334"/>
    </source>
</evidence>
<reference evidence="1 2" key="1">
    <citation type="journal article" date="2024" name="G3 (Bethesda)">
        <title>Genome assembly of Hibiscus sabdariffa L. provides insights into metabolisms of medicinal natural products.</title>
        <authorList>
            <person name="Kim T."/>
        </authorList>
    </citation>
    <scope>NUCLEOTIDE SEQUENCE [LARGE SCALE GENOMIC DNA]</scope>
    <source>
        <strain evidence="1">TK-2024</strain>
        <tissue evidence="1">Old leaves</tissue>
    </source>
</reference>
<dbReference type="Proteomes" id="UP001396334">
    <property type="component" value="Unassembled WGS sequence"/>
</dbReference>
<organism evidence="1 2">
    <name type="scientific">Hibiscus sabdariffa</name>
    <name type="common">roselle</name>
    <dbReference type="NCBI Taxonomy" id="183260"/>
    <lineage>
        <taxon>Eukaryota</taxon>
        <taxon>Viridiplantae</taxon>
        <taxon>Streptophyta</taxon>
        <taxon>Embryophyta</taxon>
        <taxon>Tracheophyta</taxon>
        <taxon>Spermatophyta</taxon>
        <taxon>Magnoliopsida</taxon>
        <taxon>eudicotyledons</taxon>
        <taxon>Gunneridae</taxon>
        <taxon>Pentapetalae</taxon>
        <taxon>rosids</taxon>
        <taxon>malvids</taxon>
        <taxon>Malvales</taxon>
        <taxon>Malvaceae</taxon>
        <taxon>Malvoideae</taxon>
        <taxon>Hibiscus</taxon>
    </lineage>
</organism>
<sequence length="193" mass="21607">MVTRSQKLVLAQKLLDRKGENMKCDQNNSPSSYGLSCIGTEAAPKGENMKFTIFETPNMKQEVEEIKENNSSTMPRPDETPGLFRQFDTERICTNQGRLLCLMRSLVSMKLPVYALYTLQATQGKISHSKHFPAPFDEFVSITKSCLQHFEALVKEHFSKHAETIILACNAYMEGAPVGSALECSANGRDEHV</sequence>
<name>A0ABR2PV73_9ROSI</name>
<proteinExistence type="predicted"/>
<comment type="caution">
    <text evidence="1">The sequence shown here is derived from an EMBL/GenBank/DDBJ whole genome shotgun (WGS) entry which is preliminary data.</text>
</comment>